<comment type="caution">
    <text evidence="2">The sequence shown here is derived from an EMBL/GenBank/DDBJ whole genome shotgun (WGS) entry which is preliminary data.</text>
</comment>
<dbReference type="AlphaFoldDB" id="A0A4Y2V3Z3"/>
<feature type="non-terminal residue" evidence="2">
    <location>
        <position position="1"/>
    </location>
</feature>
<dbReference type="EMBL" id="BGPR01042715">
    <property type="protein sequence ID" value="GBO19222.1"/>
    <property type="molecule type" value="Genomic_DNA"/>
</dbReference>
<evidence type="ECO:0000256" key="1">
    <source>
        <dbReference type="SAM" id="MobiDB-lite"/>
    </source>
</evidence>
<sequence>SDEEIEKFLKGFNDPGYHGNSSHWIKASNADPPDAVDWRDEGLVTKVKDQVSV</sequence>
<dbReference type="OrthoDB" id="3789175at2759"/>
<evidence type="ECO:0000313" key="2">
    <source>
        <dbReference type="EMBL" id="GBO19222.1"/>
    </source>
</evidence>
<name>A0A4Y2V3Z3_ARAVE</name>
<dbReference type="SUPFAM" id="SSF54001">
    <property type="entry name" value="Cysteine proteinases"/>
    <property type="match status" value="1"/>
</dbReference>
<dbReference type="InterPro" id="IPR038765">
    <property type="entry name" value="Papain-like_cys_pep_sf"/>
</dbReference>
<keyword evidence="3" id="KW-1185">Reference proteome</keyword>
<organism evidence="2 3">
    <name type="scientific">Araneus ventricosus</name>
    <name type="common">Orbweaver spider</name>
    <name type="synonym">Epeira ventricosa</name>
    <dbReference type="NCBI Taxonomy" id="182803"/>
    <lineage>
        <taxon>Eukaryota</taxon>
        <taxon>Metazoa</taxon>
        <taxon>Ecdysozoa</taxon>
        <taxon>Arthropoda</taxon>
        <taxon>Chelicerata</taxon>
        <taxon>Arachnida</taxon>
        <taxon>Araneae</taxon>
        <taxon>Araneomorphae</taxon>
        <taxon>Entelegynae</taxon>
        <taxon>Araneoidea</taxon>
        <taxon>Araneidae</taxon>
        <taxon>Araneus</taxon>
    </lineage>
</organism>
<feature type="region of interest" description="Disordered" evidence="1">
    <location>
        <begin position="14"/>
        <end position="37"/>
    </location>
</feature>
<proteinExistence type="predicted"/>
<dbReference type="Proteomes" id="UP000499080">
    <property type="component" value="Unassembled WGS sequence"/>
</dbReference>
<reference evidence="2 3" key="1">
    <citation type="journal article" date="2019" name="Sci. Rep.">
        <title>Orb-weaving spider Araneus ventricosus genome elucidates the spidroin gene catalogue.</title>
        <authorList>
            <person name="Kono N."/>
            <person name="Nakamura H."/>
            <person name="Ohtoshi R."/>
            <person name="Moran D.A.P."/>
            <person name="Shinohara A."/>
            <person name="Yoshida Y."/>
            <person name="Fujiwara M."/>
            <person name="Mori M."/>
            <person name="Tomita M."/>
            <person name="Arakawa K."/>
        </authorList>
    </citation>
    <scope>NUCLEOTIDE SEQUENCE [LARGE SCALE GENOMIC DNA]</scope>
</reference>
<protein>
    <submittedName>
        <fullName evidence="2">Uncharacterized protein</fullName>
    </submittedName>
</protein>
<accession>A0A4Y2V3Z3</accession>
<dbReference type="Gene3D" id="3.90.70.10">
    <property type="entry name" value="Cysteine proteinases"/>
    <property type="match status" value="1"/>
</dbReference>
<evidence type="ECO:0000313" key="3">
    <source>
        <dbReference type="Proteomes" id="UP000499080"/>
    </source>
</evidence>
<gene>
    <name evidence="2" type="ORF">AVEN_70723_1</name>
</gene>